<evidence type="ECO:0000313" key="25">
    <source>
        <dbReference type="EMBL" id="CAH8327178.1"/>
    </source>
</evidence>
<evidence type="ECO:0000256" key="12">
    <source>
        <dbReference type="ARBA" id="ARBA00022737"/>
    </source>
</evidence>
<dbReference type="InterPro" id="IPR017441">
    <property type="entry name" value="Protein_kinase_ATP_BS"/>
</dbReference>
<dbReference type="Pfam" id="PF08263">
    <property type="entry name" value="LRRNT_2"/>
    <property type="match status" value="1"/>
</dbReference>
<comment type="subcellular location">
    <subcellularLocation>
        <location evidence="1">Cell membrane</location>
        <topology evidence="1">Single-pass type I membrane protein</topology>
    </subcellularLocation>
</comment>
<dbReference type="EC" id="2.7.11.1" evidence="3"/>
<evidence type="ECO:0000256" key="5">
    <source>
        <dbReference type="ARBA" id="ARBA00022475"/>
    </source>
</evidence>
<keyword evidence="10 22" id="KW-0812">Transmembrane</keyword>
<dbReference type="GO" id="GO:0005886">
    <property type="term" value="C:plasma membrane"/>
    <property type="evidence" value="ECO:0007669"/>
    <property type="project" value="UniProtKB-SubCell"/>
</dbReference>
<dbReference type="FunFam" id="3.30.200.20:FF:000260">
    <property type="entry name" value="LRR receptor-like serine/threonine-protein kinase RPK2"/>
    <property type="match status" value="1"/>
</dbReference>
<keyword evidence="6" id="KW-0723">Serine/threonine-protein kinase</keyword>
<keyword evidence="11 23" id="KW-0732">Signal</keyword>
<dbReference type="Gene3D" id="3.80.10.10">
    <property type="entry name" value="Ribonuclease Inhibitor"/>
    <property type="match status" value="1"/>
</dbReference>
<protein>
    <recommendedName>
        <fullName evidence="3">non-specific serine/threonine protein kinase</fullName>
        <ecNumber evidence="3">2.7.11.1</ecNumber>
    </recommendedName>
</protein>
<keyword evidence="9" id="KW-0808">Transferase</keyword>
<evidence type="ECO:0000256" key="11">
    <source>
        <dbReference type="ARBA" id="ARBA00022729"/>
    </source>
</evidence>
<dbReference type="InterPro" id="IPR008271">
    <property type="entry name" value="Ser/Thr_kinase_AS"/>
</dbReference>
<keyword evidence="18" id="KW-0675">Receptor</keyword>
<evidence type="ECO:0000256" key="13">
    <source>
        <dbReference type="ARBA" id="ARBA00022741"/>
    </source>
</evidence>
<evidence type="ECO:0000256" key="7">
    <source>
        <dbReference type="ARBA" id="ARBA00022553"/>
    </source>
</evidence>
<evidence type="ECO:0000256" key="3">
    <source>
        <dbReference type="ARBA" id="ARBA00012513"/>
    </source>
</evidence>
<dbReference type="Gene3D" id="1.10.510.10">
    <property type="entry name" value="Transferase(Phosphotransferase) domain 1"/>
    <property type="match status" value="1"/>
</dbReference>
<accession>A0ABC8JMI5</accession>
<keyword evidence="26" id="KW-1185">Reference proteome</keyword>
<name>A0ABC8JMI5_ERUVS</name>
<dbReference type="InterPro" id="IPR032675">
    <property type="entry name" value="LRR_dom_sf"/>
</dbReference>
<keyword evidence="4" id="KW-0217">Developmental protein</keyword>
<dbReference type="GO" id="GO:0005524">
    <property type="term" value="F:ATP binding"/>
    <property type="evidence" value="ECO:0007669"/>
    <property type="project" value="UniProtKB-UniRule"/>
</dbReference>
<keyword evidence="14" id="KW-0418">Kinase</keyword>
<evidence type="ECO:0000259" key="24">
    <source>
        <dbReference type="PROSITE" id="PS50011"/>
    </source>
</evidence>
<evidence type="ECO:0000256" key="21">
    <source>
        <dbReference type="PROSITE-ProRule" id="PRU10141"/>
    </source>
</evidence>
<evidence type="ECO:0000256" key="14">
    <source>
        <dbReference type="ARBA" id="ARBA00022777"/>
    </source>
</evidence>
<keyword evidence="13 21" id="KW-0547">Nucleotide-binding</keyword>
<evidence type="ECO:0000256" key="18">
    <source>
        <dbReference type="ARBA" id="ARBA00023170"/>
    </source>
</evidence>
<organism evidence="25 26">
    <name type="scientific">Eruca vesicaria subsp. sativa</name>
    <name type="common">Garden rocket</name>
    <name type="synonym">Eruca sativa</name>
    <dbReference type="NCBI Taxonomy" id="29727"/>
    <lineage>
        <taxon>Eukaryota</taxon>
        <taxon>Viridiplantae</taxon>
        <taxon>Streptophyta</taxon>
        <taxon>Embryophyta</taxon>
        <taxon>Tracheophyta</taxon>
        <taxon>Spermatophyta</taxon>
        <taxon>Magnoliopsida</taxon>
        <taxon>eudicotyledons</taxon>
        <taxon>Gunneridae</taxon>
        <taxon>Pentapetalae</taxon>
        <taxon>rosids</taxon>
        <taxon>malvids</taxon>
        <taxon>Brassicales</taxon>
        <taxon>Brassicaceae</taxon>
        <taxon>Brassiceae</taxon>
        <taxon>Eruca</taxon>
    </lineage>
</organism>
<dbReference type="SUPFAM" id="SSF52058">
    <property type="entry name" value="L domain-like"/>
    <property type="match status" value="1"/>
</dbReference>
<keyword evidence="12" id="KW-0677">Repeat</keyword>
<dbReference type="InterPro" id="IPR000719">
    <property type="entry name" value="Prot_kinase_dom"/>
</dbReference>
<dbReference type="PROSITE" id="PS00107">
    <property type="entry name" value="PROTEIN_KINASE_ATP"/>
    <property type="match status" value="1"/>
</dbReference>
<dbReference type="PROSITE" id="PS50011">
    <property type="entry name" value="PROTEIN_KINASE_DOM"/>
    <property type="match status" value="1"/>
</dbReference>
<dbReference type="InterPro" id="IPR013210">
    <property type="entry name" value="LRR_N_plant-typ"/>
</dbReference>
<reference evidence="25 26" key="1">
    <citation type="submission" date="2022-03" db="EMBL/GenBank/DDBJ databases">
        <authorList>
            <person name="Macdonald S."/>
            <person name="Ahmed S."/>
            <person name="Newling K."/>
        </authorList>
    </citation>
    <scope>NUCLEOTIDE SEQUENCE [LARGE SCALE GENOMIC DNA]</scope>
</reference>
<sequence length="545" mass="61050">MKKLLLALFLLLNLFAFSSPRKLKSFHDQTALLELKTSFSDPHGVLSTWDPTISNHCYWFGVSCNSDLRVVSLILKGHDESTKLGGEISPVVGSLTEIRVLSLPFNNLVGQVPNEIWKLEKLELLDLQGNNFRVSSLPFNNLGGQVPNEIWKRLKKLDLLDLQGNNFRAQSFHFRKLMNLEEEETEVTPSKTGLYPIEIASIVSASVIVFVLLILVILFIYTRKKSKRNAQVQVIEPKEIKLFVDNGNINTPPLTYESIVRATGYFSNSNCIGHGGFGSTYKAVLSPNNVFAVKRLSVGRFQGDQQFHAEISALELVKHPNLVMLIGYHASETEMFLIYNYLSGGNLEDFIKERSNPALDWNVLHKIALDVARALAYLHDDCSPKVLHRDIKPSNILLDNNYNAYLSDFGLSKLLGTSQSHVTTGVAGTFGYVAPEYAMTCRVSEKADVYSYGIVILELISDKRALDPSFSSHENGFNIVSWAHMMLSQGKAKEVFTKGLWESGPQDDLVEVLHLALKCTVDSLSIRPTMKQAVKQLKRINPSRF</sequence>
<evidence type="ECO:0000256" key="17">
    <source>
        <dbReference type="ARBA" id="ARBA00023136"/>
    </source>
</evidence>
<dbReference type="CDD" id="cd14066">
    <property type="entry name" value="STKc_IRAK"/>
    <property type="match status" value="1"/>
</dbReference>
<evidence type="ECO:0000256" key="16">
    <source>
        <dbReference type="ARBA" id="ARBA00022989"/>
    </source>
</evidence>
<evidence type="ECO:0000256" key="22">
    <source>
        <dbReference type="SAM" id="Phobius"/>
    </source>
</evidence>
<comment type="caution">
    <text evidence="25">The sequence shown here is derived from an EMBL/GenBank/DDBJ whole genome shotgun (WGS) entry which is preliminary data.</text>
</comment>
<dbReference type="GO" id="GO:0004674">
    <property type="term" value="F:protein serine/threonine kinase activity"/>
    <property type="evidence" value="ECO:0007669"/>
    <property type="project" value="UniProtKB-KW"/>
</dbReference>
<gene>
    <name evidence="25" type="ORF">ERUC_LOCUS10987</name>
</gene>
<dbReference type="Proteomes" id="UP001642260">
    <property type="component" value="Unassembled WGS sequence"/>
</dbReference>
<evidence type="ECO:0000256" key="2">
    <source>
        <dbReference type="ARBA" id="ARBA00008684"/>
    </source>
</evidence>
<comment type="similarity">
    <text evidence="2">Belongs to the protein kinase superfamily. Ser/Thr protein kinase family.</text>
</comment>
<evidence type="ECO:0000256" key="20">
    <source>
        <dbReference type="ARBA" id="ARBA00048679"/>
    </source>
</evidence>
<feature type="signal peptide" evidence="23">
    <location>
        <begin position="1"/>
        <end position="20"/>
    </location>
</feature>
<evidence type="ECO:0000256" key="15">
    <source>
        <dbReference type="ARBA" id="ARBA00022840"/>
    </source>
</evidence>
<proteinExistence type="inferred from homology"/>
<dbReference type="GO" id="GO:0009409">
    <property type="term" value="P:response to cold"/>
    <property type="evidence" value="ECO:0007669"/>
    <property type="project" value="UniProtKB-ARBA"/>
</dbReference>
<evidence type="ECO:0000256" key="23">
    <source>
        <dbReference type="SAM" id="SignalP"/>
    </source>
</evidence>
<evidence type="ECO:0000256" key="19">
    <source>
        <dbReference type="ARBA" id="ARBA00047899"/>
    </source>
</evidence>
<evidence type="ECO:0000256" key="4">
    <source>
        <dbReference type="ARBA" id="ARBA00022473"/>
    </source>
</evidence>
<evidence type="ECO:0000256" key="8">
    <source>
        <dbReference type="ARBA" id="ARBA00022614"/>
    </source>
</evidence>
<dbReference type="GO" id="GO:0009945">
    <property type="term" value="P:radial axis specification"/>
    <property type="evidence" value="ECO:0007669"/>
    <property type="project" value="UniProtKB-ARBA"/>
</dbReference>
<evidence type="ECO:0000256" key="9">
    <source>
        <dbReference type="ARBA" id="ARBA00022679"/>
    </source>
</evidence>
<dbReference type="Gene3D" id="3.30.200.20">
    <property type="entry name" value="Phosphorylase Kinase, domain 1"/>
    <property type="match status" value="1"/>
</dbReference>
<evidence type="ECO:0000313" key="26">
    <source>
        <dbReference type="Proteomes" id="UP001642260"/>
    </source>
</evidence>
<dbReference type="SMART" id="SM00220">
    <property type="entry name" value="S_TKc"/>
    <property type="match status" value="1"/>
</dbReference>
<keyword evidence="5" id="KW-1003">Cell membrane</keyword>
<comment type="catalytic activity">
    <reaction evidence="19">
        <text>L-threonyl-[protein] + ATP = O-phospho-L-threonyl-[protein] + ADP + H(+)</text>
        <dbReference type="Rhea" id="RHEA:46608"/>
        <dbReference type="Rhea" id="RHEA-COMP:11060"/>
        <dbReference type="Rhea" id="RHEA-COMP:11605"/>
        <dbReference type="ChEBI" id="CHEBI:15378"/>
        <dbReference type="ChEBI" id="CHEBI:30013"/>
        <dbReference type="ChEBI" id="CHEBI:30616"/>
        <dbReference type="ChEBI" id="CHEBI:61977"/>
        <dbReference type="ChEBI" id="CHEBI:456216"/>
        <dbReference type="EC" id="2.7.11.1"/>
    </reaction>
</comment>
<dbReference type="PANTHER" id="PTHR48006:SF94">
    <property type="entry name" value="PROTEIN KINASE DOMAIN-CONTAINING PROTEIN"/>
    <property type="match status" value="1"/>
</dbReference>
<evidence type="ECO:0000256" key="10">
    <source>
        <dbReference type="ARBA" id="ARBA00022692"/>
    </source>
</evidence>
<dbReference type="Pfam" id="PF00069">
    <property type="entry name" value="Pkinase"/>
    <property type="match status" value="1"/>
</dbReference>
<keyword evidence="16 22" id="KW-1133">Transmembrane helix</keyword>
<dbReference type="AlphaFoldDB" id="A0ABC8JMI5"/>
<keyword evidence="8" id="KW-0433">Leucine-rich repeat</keyword>
<dbReference type="PROSITE" id="PS00108">
    <property type="entry name" value="PROTEIN_KINASE_ST"/>
    <property type="match status" value="1"/>
</dbReference>
<dbReference type="EMBL" id="CAKOAT010107376">
    <property type="protein sequence ID" value="CAH8327178.1"/>
    <property type="molecule type" value="Genomic_DNA"/>
</dbReference>
<evidence type="ECO:0000256" key="6">
    <source>
        <dbReference type="ARBA" id="ARBA00022527"/>
    </source>
</evidence>
<dbReference type="FunFam" id="1.10.510.10:FF:000192">
    <property type="entry name" value="LRR receptor-like serine/threonine-protein kinase RPK2"/>
    <property type="match status" value="1"/>
</dbReference>
<keyword evidence="15 21" id="KW-0067">ATP-binding</keyword>
<keyword evidence="7" id="KW-0597">Phosphoprotein</keyword>
<dbReference type="InterPro" id="IPR011009">
    <property type="entry name" value="Kinase-like_dom_sf"/>
</dbReference>
<dbReference type="GO" id="GO:0009414">
    <property type="term" value="P:response to water deprivation"/>
    <property type="evidence" value="ECO:0007669"/>
    <property type="project" value="UniProtKB-ARBA"/>
</dbReference>
<feature type="binding site" evidence="21">
    <location>
        <position position="294"/>
    </location>
    <ligand>
        <name>ATP</name>
        <dbReference type="ChEBI" id="CHEBI:30616"/>
    </ligand>
</feature>
<keyword evidence="17 22" id="KW-0472">Membrane</keyword>
<evidence type="ECO:0000256" key="1">
    <source>
        <dbReference type="ARBA" id="ARBA00004251"/>
    </source>
</evidence>
<feature type="transmembrane region" description="Helical" evidence="22">
    <location>
        <begin position="199"/>
        <end position="221"/>
    </location>
</feature>
<dbReference type="SUPFAM" id="SSF56112">
    <property type="entry name" value="Protein kinase-like (PK-like)"/>
    <property type="match status" value="1"/>
</dbReference>
<dbReference type="PANTHER" id="PTHR48006">
    <property type="entry name" value="LEUCINE-RICH REPEAT-CONTAINING PROTEIN DDB_G0281931-RELATED"/>
    <property type="match status" value="1"/>
</dbReference>
<feature type="domain" description="Protein kinase" evidence="24">
    <location>
        <begin position="266"/>
        <end position="545"/>
    </location>
</feature>
<comment type="catalytic activity">
    <reaction evidence="20">
        <text>L-seryl-[protein] + ATP = O-phospho-L-seryl-[protein] + ADP + H(+)</text>
        <dbReference type="Rhea" id="RHEA:17989"/>
        <dbReference type="Rhea" id="RHEA-COMP:9863"/>
        <dbReference type="Rhea" id="RHEA-COMP:11604"/>
        <dbReference type="ChEBI" id="CHEBI:15378"/>
        <dbReference type="ChEBI" id="CHEBI:29999"/>
        <dbReference type="ChEBI" id="CHEBI:30616"/>
        <dbReference type="ChEBI" id="CHEBI:83421"/>
        <dbReference type="ChEBI" id="CHEBI:456216"/>
        <dbReference type="EC" id="2.7.11.1"/>
    </reaction>
</comment>
<dbReference type="InterPro" id="IPR051824">
    <property type="entry name" value="LRR_Rcpt-Like_S/T_Kinase"/>
</dbReference>
<dbReference type="GO" id="GO:0009942">
    <property type="term" value="P:longitudinal axis specification"/>
    <property type="evidence" value="ECO:0007669"/>
    <property type="project" value="UniProtKB-ARBA"/>
</dbReference>
<dbReference type="GO" id="GO:0048508">
    <property type="term" value="P:embryonic meristem development"/>
    <property type="evidence" value="ECO:0007669"/>
    <property type="project" value="UniProtKB-ARBA"/>
</dbReference>
<feature type="chain" id="PRO_5044782143" description="non-specific serine/threonine protein kinase" evidence="23">
    <location>
        <begin position="21"/>
        <end position="545"/>
    </location>
</feature>